<dbReference type="PRINTS" id="PR00598">
    <property type="entry name" value="HTHMARR"/>
</dbReference>
<keyword evidence="3" id="KW-1185">Reference proteome</keyword>
<evidence type="ECO:0000259" key="1">
    <source>
        <dbReference type="PROSITE" id="PS50995"/>
    </source>
</evidence>
<dbReference type="Proteomes" id="UP001549366">
    <property type="component" value="Unassembled WGS sequence"/>
</dbReference>
<dbReference type="InterPro" id="IPR036388">
    <property type="entry name" value="WH-like_DNA-bd_sf"/>
</dbReference>
<dbReference type="InterPro" id="IPR036390">
    <property type="entry name" value="WH_DNA-bd_sf"/>
</dbReference>
<organism evidence="2 3">
    <name type="scientific">Endozoicomonas lisbonensis</name>
    <dbReference type="NCBI Taxonomy" id="3120522"/>
    <lineage>
        <taxon>Bacteria</taxon>
        <taxon>Pseudomonadati</taxon>
        <taxon>Pseudomonadota</taxon>
        <taxon>Gammaproteobacteria</taxon>
        <taxon>Oceanospirillales</taxon>
        <taxon>Endozoicomonadaceae</taxon>
        <taxon>Endozoicomonas</taxon>
    </lineage>
</organism>
<feature type="domain" description="HTH marR-type" evidence="1">
    <location>
        <begin position="1"/>
        <end position="134"/>
    </location>
</feature>
<dbReference type="SMART" id="SM00347">
    <property type="entry name" value="HTH_MARR"/>
    <property type="match status" value="1"/>
</dbReference>
<evidence type="ECO:0000313" key="3">
    <source>
        <dbReference type="Proteomes" id="UP001549366"/>
    </source>
</evidence>
<dbReference type="SUPFAM" id="SSF46785">
    <property type="entry name" value="Winged helix' DNA-binding domain"/>
    <property type="match status" value="1"/>
</dbReference>
<dbReference type="PANTHER" id="PTHR33164:SF43">
    <property type="entry name" value="HTH-TYPE TRANSCRIPTIONAL REPRESSOR YETL"/>
    <property type="match status" value="1"/>
</dbReference>
<reference evidence="2 3" key="1">
    <citation type="submission" date="2024-06" db="EMBL/GenBank/DDBJ databases">
        <title>Genomic Encyclopedia of Type Strains, Phase V (KMG-V): Genome sequencing to study the core and pangenomes of soil and plant-associated prokaryotes.</title>
        <authorList>
            <person name="Whitman W."/>
        </authorList>
    </citation>
    <scope>NUCLEOTIDE SEQUENCE [LARGE SCALE GENOMIC DNA]</scope>
    <source>
        <strain evidence="2 3">NE40</strain>
    </source>
</reference>
<dbReference type="EMBL" id="JBEWTB010000002">
    <property type="protein sequence ID" value="MET4757416.1"/>
    <property type="molecule type" value="Genomic_DNA"/>
</dbReference>
<dbReference type="PROSITE" id="PS50995">
    <property type="entry name" value="HTH_MARR_2"/>
    <property type="match status" value="1"/>
</dbReference>
<dbReference type="Gene3D" id="1.10.10.10">
    <property type="entry name" value="Winged helix-like DNA-binding domain superfamily/Winged helix DNA-binding domain"/>
    <property type="match status" value="1"/>
</dbReference>
<gene>
    <name evidence="2" type="ORF">V5J35_002608</name>
</gene>
<comment type="caution">
    <text evidence="2">The sequence shown here is derived from an EMBL/GenBank/DDBJ whole genome shotgun (WGS) entry which is preliminary data.</text>
</comment>
<dbReference type="InterPro" id="IPR039422">
    <property type="entry name" value="MarR/SlyA-like"/>
</dbReference>
<dbReference type="PANTHER" id="PTHR33164">
    <property type="entry name" value="TRANSCRIPTIONAL REGULATOR, MARR FAMILY"/>
    <property type="match status" value="1"/>
</dbReference>
<protein>
    <submittedName>
        <fullName evidence="2">MarR family transcriptional regulator for hemolysin</fullName>
    </submittedName>
</protein>
<dbReference type="InterPro" id="IPR000835">
    <property type="entry name" value="HTH_MarR-typ"/>
</dbReference>
<dbReference type="RefSeq" id="WP_354016403.1">
    <property type="nucleotide sequence ID" value="NZ_JBEWTB010000002.1"/>
</dbReference>
<sequence>MKVEQSLMVIERYISRCWREQPSFGDCNLTYTEYDYLETLEESGMMRLSELAELMRVSKPTASNMVARLERKKLVKRQPCPEDGRAVHVVLSKKGQELVDSDRLFYGELISNLLKNLSAKDQKQLEQLLGKVAAKAFQG</sequence>
<name>A0ABV2SI21_9GAMM</name>
<dbReference type="Pfam" id="PF01047">
    <property type="entry name" value="MarR"/>
    <property type="match status" value="1"/>
</dbReference>
<proteinExistence type="predicted"/>
<accession>A0ABV2SI21</accession>
<evidence type="ECO:0000313" key="2">
    <source>
        <dbReference type="EMBL" id="MET4757416.1"/>
    </source>
</evidence>